<evidence type="ECO:0000313" key="2">
    <source>
        <dbReference type="Proteomes" id="UP000284163"/>
    </source>
</evidence>
<dbReference type="Proteomes" id="UP000284163">
    <property type="component" value="Unassembled WGS sequence"/>
</dbReference>
<proteinExistence type="predicted"/>
<organism evidence="1 2">
    <name type="scientific">Bifidobacterium pseudocatenulatum</name>
    <dbReference type="NCBI Taxonomy" id="28026"/>
    <lineage>
        <taxon>Bacteria</taxon>
        <taxon>Bacillati</taxon>
        <taxon>Actinomycetota</taxon>
        <taxon>Actinomycetes</taxon>
        <taxon>Bifidobacteriales</taxon>
        <taxon>Bifidobacteriaceae</taxon>
        <taxon>Bifidobacterium</taxon>
    </lineage>
</organism>
<dbReference type="AlphaFoldDB" id="A0A413KCZ4"/>
<accession>A0A413KCZ4</accession>
<evidence type="ECO:0000313" key="1">
    <source>
        <dbReference type="EMBL" id="RGY77284.1"/>
    </source>
</evidence>
<dbReference type="EMBL" id="QSDK01000004">
    <property type="protein sequence ID" value="RGY77284.1"/>
    <property type="molecule type" value="Genomic_DNA"/>
</dbReference>
<gene>
    <name evidence="1" type="ORF">DXA22_03780</name>
</gene>
<comment type="caution">
    <text evidence="1">The sequence shown here is derived from an EMBL/GenBank/DDBJ whole genome shotgun (WGS) entry which is preliminary data.</text>
</comment>
<name>A0A413KCZ4_BIFPS</name>
<reference evidence="1 2" key="1">
    <citation type="submission" date="2018-08" db="EMBL/GenBank/DDBJ databases">
        <title>A genome reference for cultivated species of the human gut microbiota.</title>
        <authorList>
            <person name="Zou Y."/>
            <person name="Xue W."/>
            <person name="Luo G."/>
        </authorList>
    </citation>
    <scope>NUCLEOTIDE SEQUENCE [LARGE SCALE GENOMIC DNA]</scope>
    <source>
        <strain evidence="1 2">CF01-1</strain>
    </source>
</reference>
<sequence length="106" mass="11922">MFTAIDINTNENISIKPIAIYQSDAFDVLLLADANTGKGIWRGFDYQWYTDPEDGDLDHDADKIEDVYGADEEEWEAAANAKLAEYGFKLGDFDEEAGDRYTLVEA</sequence>
<protein>
    <submittedName>
        <fullName evidence="1">Uncharacterized protein</fullName>
    </submittedName>
</protein>